<feature type="binding site" evidence="4">
    <location>
        <position position="151"/>
    </location>
    <ligand>
        <name>S-adenosyl-L-methionine</name>
        <dbReference type="ChEBI" id="CHEBI:59789"/>
    </ligand>
</feature>
<evidence type="ECO:0000259" key="5">
    <source>
        <dbReference type="Pfam" id="PF13847"/>
    </source>
</evidence>
<feature type="domain" description="Methyltransferase" evidence="5">
    <location>
        <begin position="116"/>
        <end position="256"/>
    </location>
</feature>
<dbReference type="HAMAP" id="MF_02126">
    <property type="entry name" value="RF_methyltr_PrmC"/>
    <property type="match status" value="1"/>
</dbReference>
<dbReference type="GO" id="GO:0032259">
    <property type="term" value="P:methylation"/>
    <property type="evidence" value="ECO:0007669"/>
    <property type="project" value="UniProtKB-KW"/>
</dbReference>
<dbReference type="CDD" id="cd02440">
    <property type="entry name" value="AdoMet_MTases"/>
    <property type="match status" value="1"/>
</dbReference>
<organism evidence="7 8">
    <name type="scientific">Peptostreptococcus russellii</name>
    <dbReference type="NCBI Taxonomy" id="215200"/>
    <lineage>
        <taxon>Bacteria</taxon>
        <taxon>Bacillati</taxon>
        <taxon>Bacillota</taxon>
        <taxon>Clostridia</taxon>
        <taxon>Peptostreptococcales</taxon>
        <taxon>Peptostreptococcaceae</taxon>
        <taxon>Peptostreptococcus</taxon>
    </lineage>
</organism>
<dbReference type="GO" id="GO:0102559">
    <property type="term" value="F:peptide chain release factor N(5)-glutamine methyltransferase activity"/>
    <property type="evidence" value="ECO:0007669"/>
    <property type="project" value="UniProtKB-EC"/>
</dbReference>
<comment type="caution">
    <text evidence="4">Lacks conserved residue(s) required for the propagation of feature annotation.</text>
</comment>
<name>A0A2P7PYM3_9FIRM</name>
<dbReference type="Proteomes" id="UP000241434">
    <property type="component" value="Unassembled WGS sequence"/>
</dbReference>
<sequence>MKKLKNIIAEYTEKLKTSSPTARLDVELLLSNVLGYDDRIQLIMNYEKVLEENQFKKFIDLFEKRMNKMPMAYIFNEKEFMGFNFYVDENVLIPRPDTELIVEELIYHINKFTPKNKDLKVLDMCVGSGAIIISSAKLINDKDNVSLYAVDISKEALSISKKNALNLNADNITFIQSDLFSSKNLDPLKGKLDIIVSNPPYIKEDVIESLESDVKNFEPMIALSGGQSGMDFYNKIIEDSREFLKLDGILIFESGHDQAEDIIFKMKECGFTDIYSKKDIQGFDRMVAGKLTDK</sequence>
<dbReference type="OrthoDB" id="9800643at2"/>
<reference evidence="7" key="1">
    <citation type="thesis" date="2015" institute="Rutgers" country="The State University of New Jersey, 14 College Farm Rd., New Brunswick, NJ, USA">
        <title>Ammonia toxicity in bacteria and its implications for treatment of and resource recovery from highly nitrogenous organic wastes.</title>
        <authorList>
            <person name="Luther A.K."/>
        </authorList>
    </citation>
    <scope>NUCLEOTIDE SEQUENCE</scope>
    <source>
        <strain evidence="7">RT-10B</strain>
    </source>
</reference>
<dbReference type="InterPro" id="IPR002052">
    <property type="entry name" value="DNA_methylase_N6_adenine_CS"/>
</dbReference>
<comment type="function">
    <text evidence="4">Methylates the class 1 translation termination release factors RF1/PrfA and RF2/PrfB on the glutamine residue of the universally conserved GGQ motif.</text>
</comment>
<feature type="binding site" evidence="4">
    <location>
        <begin position="198"/>
        <end position="201"/>
    </location>
    <ligand>
        <name>substrate</name>
    </ligand>
</feature>
<dbReference type="EMBL" id="JYGE01000007">
    <property type="protein sequence ID" value="PSJ30815.1"/>
    <property type="molecule type" value="Genomic_DNA"/>
</dbReference>
<keyword evidence="1 4" id="KW-0489">Methyltransferase</keyword>
<evidence type="ECO:0000256" key="3">
    <source>
        <dbReference type="ARBA" id="ARBA00022691"/>
    </source>
</evidence>
<dbReference type="InterPro" id="IPR040758">
    <property type="entry name" value="PrmC_N"/>
</dbReference>
<dbReference type="PROSITE" id="PS00092">
    <property type="entry name" value="N6_MTASE"/>
    <property type="match status" value="1"/>
</dbReference>
<evidence type="ECO:0000313" key="7">
    <source>
        <dbReference type="EMBL" id="PSJ30815.1"/>
    </source>
</evidence>
<keyword evidence="3 4" id="KW-0949">S-adenosyl-L-methionine</keyword>
<dbReference type="GO" id="GO:0003676">
    <property type="term" value="F:nucleic acid binding"/>
    <property type="evidence" value="ECO:0007669"/>
    <property type="project" value="InterPro"/>
</dbReference>
<comment type="similarity">
    <text evidence="4">Belongs to the protein N5-glutamine methyltransferase family. PrmC subfamily.</text>
</comment>
<comment type="catalytic activity">
    <reaction evidence="4">
        <text>L-glutaminyl-[peptide chain release factor] + S-adenosyl-L-methionine = N(5)-methyl-L-glutaminyl-[peptide chain release factor] + S-adenosyl-L-homocysteine + H(+)</text>
        <dbReference type="Rhea" id="RHEA:42896"/>
        <dbReference type="Rhea" id="RHEA-COMP:10271"/>
        <dbReference type="Rhea" id="RHEA-COMP:10272"/>
        <dbReference type="ChEBI" id="CHEBI:15378"/>
        <dbReference type="ChEBI" id="CHEBI:30011"/>
        <dbReference type="ChEBI" id="CHEBI:57856"/>
        <dbReference type="ChEBI" id="CHEBI:59789"/>
        <dbReference type="ChEBI" id="CHEBI:61891"/>
        <dbReference type="EC" id="2.1.1.297"/>
    </reaction>
</comment>
<dbReference type="InterPro" id="IPR050320">
    <property type="entry name" value="N5-glutamine_MTase"/>
</dbReference>
<feature type="binding site" evidence="4">
    <location>
        <position position="198"/>
    </location>
    <ligand>
        <name>S-adenosyl-L-methionine</name>
        <dbReference type="ChEBI" id="CHEBI:59789"/>
    </ligand>
</feature>
<keyword evidence="2 4" id="KW-0808">Transferase</keyword>
<dbReference type="InterPro" id="IPR025714">
    <property type="entry name" value="Methyltranfer_dom"/>
</dbReference>
<dbReference type="RefSeq" id="WP_106777305.1">
    <property type="nucleotide sequence ID" value="NZ_JYGE01000007.1"/>
</dbReference>
<dbReference type="InterPro" id="IPR029063">
    <property type="entry name" value="SAM-dependent_MTases_sf"/>
</dbReference>
<proteinExistence type="inferred from homology"/>
<evidence type="ECO:0000256" key="2">
    <source>
        <dbReference type="ARBA" id="ARBA00022679"/>
    </source>
</evidence>
<comment type="caution">
    <text evidence="7">The sequence shown here is derived from an EMBL/GenBank/DDBJ whole genome shotgun (WGS) entry which is preliminary data.</text>
</comment>
<dbReference type="InterPro" id="IPR004556">
    <property type="entry name" value="HemK-like"/>
</dbReference>
<dbReference type="PANTHER" id="PTHR18895:SF74">
    <property type="entry name" value="MTRF1L RELEASE FACTOR GLUTAMINE METHYLTRANSFERASE"/>
    <property type="match status" value="1"/>
</dbReference>
<dbReference type="Gene3D" id="1.10.8.10">
    <property type="entry name" value="DNA helicase RuvA subunit, C-terminal domain"/>
    <property type="match status" value="1"/>
</dbReference>
<keyword evidence="8" id="KW-1185">Reference proteome</keyword>
<accession>A0A2P7PYM3</accession>
<dbReference type="Pfam" id="PF13847">
    <property type="entry name" value="Methyltransf_31"/>
    <property type="match status" value="1"/>
</dbReference>
<dbReference type="NCBIfam" id="TIGR03534">
    <property type="entry name" value="RF_mod_PrmC"/>
    <property type="match status" value="1"/>
</dbReference>
<dbReference type="SUPFAM" id="SSF53335">
    <property type="entry name" value="S-adenosyl-L-methionine-dependent methyltransferases"/>
    <property type="match status" value="1"/>
</dbReference>
<dbReference type="NCBIfam" id="TIGR00536">
    <property type="entry name" value="hemK_fam"/>
    <property type="match status" value="1"/>
</dbReference>
<gene>
    <name evidence="4" type="primary">prmC</name>
    <name evidence="7" type="ORF">UF10_08080</name>
</gene>
<dbReference type="InterPro" id="IPR019874">
    <property type="entry name" value="RF_methyltr_PrmC"/>
</dbReference>
<evidence type="ECO:0000256" key="4">
    <source>
        <dbReference type="HAMAP-Rule" id="MF_02126"/>
    </source>
</evidence>
<dbReference type="EC" id="2.1.1.297" evidence="4"/>
<dbReference type="Gene3D" id="3.40.50.150">
    <property type="entry name" value="Vaccinia Virus protein VP39"/>
    <property type="match status" value="1"/>
</dbReference>
<evidence type="ECO:0000259" key="6">
    <source>
        <dbReference type="Pfam" id="PF17827"/>
    </source>
</evidence>
<evidence type="ECO:0000256" key="1">
    <source>
        <dbReference type="ARBA" id="ARBA00022603"/>
    </source>
</evidence>
<dbReference type="Pfam" id="PF17827">
    <property type="entry name" value="PrmC_N"/>
    <property type="match status" value="1"/>
</dbReference>
<evidence type="ECO:0000313" key="8">
    <source>
        <dbReference type="Proteomes" id="UP000241434"/>
    </source>
</evidence>
<dbReference type="PANTHER" id="PTHR18895">
    <property type="entry name" value="HEMK METHYLTRANSFERASE"/>
    <property type="match status" value="1"/>
</dbReference>
<dbReference type="AlphaFoldDB" id="A0A2P7PYM3"/>
<protein>
    <recommendedName>
        <fullName evidence="4">Release factor glutamine methyltransferase</fullName>
        <shortName evidence="4">RF MTase</shortName>
        <ecNumber evidence="4">2.1.1.297</ecNumber>
    </recommendedName>
    <alternativeName>
        <fullName evidence="4">N5-glutamine methyltransferase PrmC</fullName>
    </alternativeName>
    <alternativeName>
        <fullName evidence="4">Protein-(glutamine-N5) MTase PrmC</fullName>
    </alternativeName>
    <alternativeName>
        <fullName evidence="4">Protein-glutamine N-methyltransferase PrmC</fullName>
    </alternativeName>
</protein>
<feature type="domain" description="Release factor glutamine methyltransferase N-terminal" evidence="6">
    <location>
        <begin position="8"/>
        <end position="74"/>
    </location>
</feature>